<protein>
    <submittedName>
        <fullName evidence="1">Uncharacterized protein</fullName>
    </submittedName>
</protein>
<dbReference type="AlphaFoldDB" id="A0A835GLE6"/>
<evidence type="ECO:0000313" key="1">
    <source>
        <dbReference type="EMBL" id="KAF9417614.1"/>
    </source>
</evidence>
<reference evidence="1" key="1">
    <citation type="submission" date="2020-08" db="EMBL/GenBank/DDBJ databases">
        <title>Spodoptera exigua strain:BAW_Kor-Di-RS1 Genome sequencing and assembly.</title>
        <authorList>
            <person name="Kim J."/>
            <person name="Nam H.Y."/>
            <person name="Kwon M."/>
            <person name="Choi J.H."/>
            <person name="Cho S.R."/>
            <person name="Kim G.-H."/>
        </authorList>
    </citation>
    <scope>NUCLEOTIDE SEQUENCE</scope>
    <source>
        <strain evidence="1">BAW_Kor-Di-RS1</strain>
        <tissue evidence="1">Whole-body</tissue>
    </source>
</reference>
<accession>A0A835GLE6</accession>
<proteinExistence type="predicted"/>
<comment type="caution">
    <text evidence="1">The sequence shown here is derived from an EMBL/GenBank/DDBJ whole genome shotgun (WGS) entry which is preliminary data.</text>
</comment>
<sequence length="107" mass="11696">MVTVMILDSAANRINVNIGGDGTTYVVILQCSKQGPIEGILMIYHMLVSVCKSSDRVETTPGHDARAGSHSRTAPERRPTYVYCMEINNWPPYSSFDELSGGSIMSV</sequence>
<dbReference type="Proteomes" id="UP000648187">
    <property type="component" value="Unassembled WGS sequence"/>
</dbReference>
<keyword evidence="2" id="KW-1185">Reference proteome</keyword>
<gene>
    <name evidence="1" type="ORF">HW555_005321</name>
</gene>
<dbReference type="EMBL" id="JACKWZ010000068">
    <property type="protein sequence ID" value="KAF9417614.1"/>
    <property type="molecule type" value="Genomic_DNA"/>
</dbReference>
<organism evidence="1 2">
    <name type="scientific">Spodoptera exigua</name>
    <name type="common">Beet armyworm</name>
    <name type="synonym">Noctua fulgens</name>
    <dbReference type="NCBI Taxonomy" id="7107"/>
    <lineage>
        <taxon>Eukaryota</taxon>
        <taxon>Metazoa</taxon>
        <taxon>Ecdysozoa</taxon>
        <taxon>Arthropoda</taxon>
        <taxon>Hexapoda</taxon>
        <taxon>Insecta</taxon>
        <taxon>Pterygota</taxon>
        <taxon>Neoptera</taxon>
        <taxon>Endopterygota</taxon>
        <taxon>Lepidoptera</taxon>
        <taxon>Glossata</taxon>
        <taxon>Ditrysia</taxon>
        <taxon>Noctuoidea</taxon>
        <taxon>Noctuidae</taxon>
        <taxon>Amphipyrinae</taxon>
        <taxon>Spodoptera</taxon>
    </lineage>
</organism>
<name>A0A835GLE6_SPOEX</name>
<evidence type="ECO:0000313" key="2">
    <source>
        <dbReference type="Proteomes" id="UP000648187"/>
    </source>
</evidence>